<feature type="region of interest" description="Disordered" evidence="1">
    <location>
        <begin position="134"/>
        <end position="162"/>
    </location>
</feature>
<reference evidence="3 4" key="1">
    <citation type="submission" date="2020-08" db="EMBL/GenBank/DDBJ databases">
        <title>Genomic Encyclopedia of Type Strains, Phase III (KMG-III): the genomes of soil and plant-associated and newly described type strains.</title>
        <authorList>
            <person name="Whitman W."/>
        </authorList>
    </citation>
    <scope>NUCLEOTIDE SEQUENCE [LARGE SCALE GENOMIC DNA]</scope>
    <source>
        <strain evidence="3 4">CECT 5885</strain>
    </source>
</reference>
<keyword evidence="2" id="KW-1133">Transmembrane helix</keyword>
<evidence type="ECO:0000313" key="3">
    <source>
        <dbReference type="EMBL" id="MBB3105862.1"/>
    </source>
</evidence>
<feature type="compositionally biased region" description="Polar residues" evidence="1">
    <location>
        <begin position="148"/>
        <end position="162"/>
    </location>
</feature>
<feature type="compositionally biased region" description="Basic and acidic residues" evidence="1">
    <location>
        <begin position="336"/>
        <end position="352"/>
    </location>
</feature>
<feature type="compositionally biased region" description="Polar residues" evidence="1">
    <location>
        <begin position="304"/>
        <end position="322"/>
    </location>
</feature>
<name>A0A839T8S2_9GAMM</name>
<feature type="region of interest" description="Disordered" evidence="1">
    <location>
        <begin position="92"/>
        <end position="111"/>
    </location>
</feature>
<sequence>MSDKKSNQSADLEANLAKIANAKPRRRSRKDNIYERFITRVENVDSTDNNTNREQANVNEGRLAPLKPLKNADKLSSYEPLSAAELELFASQQGELQQESSLQGTSTTSTGVNLDFSDENEYLDKSHAAIVNINDSSNTEADNDYADKTNNTTARETSSFSSAAPLDDANHITEISVSSKKDESIDIKSLAVDDIATQSSTKLIPAKDKKLVSSKKPLIIGMIVGSLLIAAVVLALIFTGFLSTNKSTEPTLPANAGTPKSNNDSSGNKVATENNTLDASNQSTVDSQTSVSSTGNEDVDNKNPAKNTQAADGQSTAATTNNSEDEAAFEPAITYEDFREESQSTLFRETKD</sequence>
<protein>
    <submittedName>
        <fullName evidence="3">Uncharacterized protein</fullName>
    </submittedName>
</protein>
<evidence type="ECO:0000256" key="1">
    <source>
        <dbReference type="SAM" id="MobiDB-lite"/>
    </source>
</evidence>
<feature type="region of interest" description="Disordered" evidence="1">
    <location>
        <begin position="248"/>
        <end position="352"/>
    </location>
</feature>
<dbReference type="Proteomes" id="UP000588111">
    <property type="component" value="Unassembled WGS sequence"/>
</dbReference>
<evidence type="ECO:0000313" key="4">
    <source>
        <dbReference type="Proteomes" id="UP000588111"/>
    </source>
</evidence>
<feature type="compositionally biased region" description="Low complexity" evidence="1">
    <location>
        <begin position="280"/>
        <end position="294"/>
    </location>
</feature>
<accession>A0A839T8S2</accession>
<evidence type="ECO:0000256" key="2">
    <source>
        <dbReference type="SAM" id="Phobius"/>
    </source>
</evidence>
<dbReference type="EMBL" id="JACHXL010000001">
    <property type="protein sequence ID" value="MBB3105862.1"/>
    <property type="molecule type" value="Genomic_DNA"/>
</dbReference>
<keyword evidence="2" id="KW-0812">Transmembrane</keyword>
<comment type="caution">
    <text evidence="3">The sequence shown here is derived from an EMBL/GenBank/DDBJ whole genome shotgun (WGS) entry which is preliminary data.</text>
</comment>
<feature type="compositionally biased region" description="Polar residues" evidence="1">
    <location>
        <begin position="258"/>
        <end position="279"/>
    </location>
</feature>
<organism evidence="3 4">
    <name type="scientific">Psychrobacter luti</name>
    <dbReference type="NCBI Taxonomy" id="198481"/>
    <lineage>
        <taxon>Bacteria</taxon>
        <taxon>Pseudomonadati</taxon>
        <taxon>Pseudomonadota</taxon>
        <taxon>Gammaproteobacteria</taxon>
        <taxon>Moraxellales</taxon>
        <taxon>Moraxellaceae</taxon>
        <taxon>Psychrobacter</taxon>
    </lineage>
</organism>
<dbReference type="AlphaFoldDB" id="A0A839T8S2"/>
<dbReference type="RefSeq" id="WP_183618210.1">
    <property type="nucleotide sequence ID" value="NZ_CAJHAH010000004.1"/>
</dbReference>
<feature type="transmembrane region" description="Helical" evidence="2">
    <location>
        <begin position="218"/>
        <end position="242"/>
    </location>
</feature>
<keyword evidence="2" id="KW-0472">Membrane</keyword>
<proteinExistence type="predicted"/>
<gene>
    <name evidence="3" type="ORF">FHS24_000353</name>
</gene>
<keyword evidence="4" id="KW-1185">Reference proteome</keyword>